<keyword evidence="2" id="KW-1185">Reference proteome</keyword>
<evidence type="ECO:0000313" key="1">
    <source>
        <dbReference type="Ensembl" id="ENSMALP00000000297.1"/>
    </source>
</evidence>
<proteinExistence type="predicted"/>
<sequence length="108" mass="11712">GHHHEDDGEVVIVADVVTTRLAGVAVKILLLITPHLLAGHQENQKPKDENNCEPDATKCRGVFVHPTEEALEEGPVHVAVSGWTSSKKNKLILQLQSLVQLANALSTR</sequence>
<dbReference type="Proteomes" id="UP000261600">
    <property type="component" value="Unplaced"/>
</dbReference>
<dbReference type="STRING" id="43700.ENSMALP00000000297"/>
<evidence type="ECO:0000313" key="2">
    <source>
        <dbReference type="Proteomes" id="UP000261600"/>
    </source>
</evidence>
<protein>
    <submittedName>
        <fullName evidence="1">Uncharacterized protein</fullName>
    </submittedName>
</protein>
<organism evidence="1 2">
    <name type="scientific">Monopterus albus</name>
    <name type="common">Swamp eel</name>
    <dbReference type="NCBI Taxonomy" id="43700"/>
    <lineage>
        <taxon>Eukaryota</taxon>
        <taxon>Metazoa</taxon>
        <taxon>Chordata</taxon>
        <taxon>Craniata</taxon>
        <taxon>Vertebrata</taxon>
        <taxon>Euteleostomi</taxon>
        <taxon>Actinopterygii</taxon>
        <taxon>Neopterygii</taxon>
        <taxon>Teleostei</taxon>
        <taxon>Neoteleostei</taxon>
        <taxon>Acanthomorphata</taxon>
        <taxon>Anabantaria</taxon>
        <taxon>Synbranchiformes</taxon>
        <taxon>Synbranchidae</taxon>
        <taxon>Monopterus</taxon>
    </lineage>
</organism>
<dbReference type="AlphaFoldDB" id="A0A3Q3IA52"/>
<accession>A0A3Q3IA52</accession>
<name>A0A3Q3IA52_MONAL</name>
<reference evidence="1" key="2">
    <citation type="submission" date="2025-09" db="UniProtKB">
        <authorList>
            <consortium name="Ensembl"/>
        </authorList>
    </citation>
    <scope>IDENTIFICATION</scope>
</reference>
<dbReference type="Ensembl" id="ENSMALT00000000329.1">
    <property type="protein sequence ID" value="ENSMALP00000000297.1"/>
    <property type="gene ID" value="ENSMALG00000000278.1"/>
</dbReference>
<reference evidence="1" key="1">
    <citation type="submission" date="2025-08" db="UniProtKB">
        <authorList>
            <consortium name="Ensembl"/>
        </authorList>
    </citation>
    <scope>IDENTIFICATION</scope>
</reference>